<dbReference type="PANTHER" id="PTHR35813">
    <property type="entry name" value="INNER MEMBRANE PROTEIN YBAN"/>
    <property type="match status" value="1"/>
</dbReference>
<evidence type="ECO:0000313" key="3">
    <source>
        <dbReference type="Proteomes" id="UP000326881"/>
    </source>
</evidence>
<sequence>MIDPPDISVARTSGQPHWVVRAVYAALGCLMAALGIIGALVPLMPTTIFLILAAWFFARSSPRFEAYLLNHRWCGPPLRAWREDGAIPSKAKILAVLGMSGGYIAFFFAVSPGIWLALLVGFLLGGCALYVVSRPTAHLPTAAESGE</sequence>
<dbReference type="KEGG" id="rgr:FZ934_23430"/>
<feature type="transmembrane region" description="Helical" evidence="1">
    <location>
        <begin position="24"/>
        <end position="57"/>
    </location>
</feature>
<dbReference type="PANTHER" id="PTHR35813:SF1">
    <property type="entry name" value="INNER MEMBRANE PROTEIN YBAN"/>
    <property type="match status" value="1"/>
</dbReference>
<keyword evidence="1" id="KW-0812">Transmembrane</keyword>
<dbReference type="GO" id="GO:0005886">
    <property type="term" value="C:plasma membrane"/>
    <property type="evidence" value="ECO:0007669"/>
    <property type="project" value="TreeGrafter"/>
</dbReference>
<dbReference type="Pfam" id="PF04304">
    <property type="entry name" value="DUF454"/>
    <property type="match status" value="1"/>
</dbReference>
<gene>
    <name evidence="2" type="ORF">FZ934_23430</name>
</gene>
<dbReference type="RefSeq" id="WP_153273215.1">
    <property type="nucleotide sequence ID" value="NZ_CP043499.1"/>
</dbReference>
<dbReference type="OrthoDB" id="9816293at2"/>
<proteinExistence type="predicted"/>
<feature type="transmembrane region" description="Helical" evidence="1">
    <location>
        <begin position="91"/>
        <end position="108"/>
    </location>
</feature>
<accession>A0A5Q0CBL5</accession>
<protein>
    <submittedName>
        <fullName evidence="2">DUF454 domain-containing protein</fullName>
    </submittedName>
</protein>
<reference evidence="2 3" key="1">
    <citation type="submission" date="2019-08" db="EMBL/GenBank/DDBJ databases">
        <title>Prosopis cineraria nodule microbiome.</title>
        <authorList>
            <person name="Ali R."/>
            <person name="Chaluvadi S.R."/>
            <person name="Wang X."/>
        </authorList>
    </citation>
    <scope>NUCLEOTIDE SEQUENCE [LARGE SCALE GENOMIC DNA]</scope>
    <source>
        <strain evidence="2 3">BG7</strain>
        <plasmid evidence="2 3">unnamed</plasmid>
    </source>
</reference>
<feature type="transmembrane region" description="Helical" evidence="1">
    <location>
        <begin position="114"/>
        <end position="132"/>
    </location>
</feature>
<organism evidence="2 3">
    <name type="scientific">Rhizobium grahamii</name>
    <dbReference type="NCBI Taxonomy" id="1120045"/>
    <lineage>
        <taxon>Bacteria</taxon>
        <taxon>Pseudomonadati</taxon>
        <taxon>Pseudomonadota</taxon>
        <taxon>Alphaproteobacteria</taxon>
        <taxon>Hyphomicrobiales</taxon>
        <taxon>Rhizobiaceae</taxon>
        <taxon>Rhizobium/Agrobacterium group</taxon>
        <taxon>Rhizobium</taxon>
    </lineage>
</organism>
<keyword evidence="1" id="KW-1133">Transmembrane helix</keyword>
<evidence type="ECO:0000256" key="1">
    <source>
        <dbReference type="SAM" id="Phobius"/>
    </source>
</evidence>
<keyword evidence="3" id="KW-1185">Reference proteome</keyword>
<geneLocation type="plasmid" evidence="2 3">
    <name>unnamed</name>
</geneLocation>
<evidence type="ECO:0000313" key="2">
    <source>
        <dbReference type="EMBL" id="QFY63246.1"/>
    </source>
</evidence>
<keyword evidence="1" id="KW-0472">Membrane</keyword>
<dbReference type="EMBL" id="CP043499">
    <property type="protein sequence ID" value="QFY63246.1"/>
    <property type="molecule type" value="Genomic_DNA"/>
</dbReference>
<dbReference type="InterPro" id="IPR007401">
    <property type="entry name" value="DUF454"/>
</dbReference>
<dbReference type="AlphaFoldDB" id="A0A5Q0CBL5"/>
<keyword evidence="2" id="KW-0614">Plasmid</keyword>
<name>A0A5Q0CBL5_9HYPH</name>
<dbReference type="Proteomes" id="UP000326881">
    <property type="component" value="Plasmid unnamed"/>
</dbReference>